<name>A0ABW2RR53_9BACL</name>
<evidence type="ECO:0000313" key="3">
    <source>
        <dbReference type="Proteomes" id="UP001596500"/>
    </source>
</evidence>
<keyword evidence="1" id="KW-0472">Membrane</keyword>
<dbReference type="EMBL" id="JBHTBW010000087">
    <property type="protein sequence ID" value="MFC7443508.1"/>
    <property type="molecule type" value="Genomic_DNA"/>
</dbReference>
<comment type="caution">
    <text evidence="2">The sequence shown here is derived from an EMBL/GenBank/DDBJ whole genome shotgun (WGS) entry which is preliminary data.</text>
</comment>
<reference evidence="3" key="1">
    <citation type="journal article" date="2019" name="Int. J. Syst. Evol. Microbiol.">
        <title>The Global Catalogue of Microorganisms (GCM) 10K type strain sequencing project: providing services to taxonomists for standard genome sequencing and annotation.</title>
        <authorList>
            <consortium name="The Broad Institute Genomics Platform"/>
            <consortium name="The Broad Institute Genome Sequencing Center for Infectious Disease"/>
            <person name="Wu L."/>
            <person name="Ma J."/>
        </authorList>
    </citation>
    <scope>NUCLEOTIDE SEQUENCE [LARGE SCALE GENOMIC DNA]</scope>
    <source>
        <strain evidence="3">CGMCC 1.12942</strain>
    </source>
</reference>
<accession>A0ABW2RR53</accession>
<sequence length="202" mass="23659">MDWLRFMGEDWFGNLGQWVGGIATVISIYFLARSIMPKPKIVLRSRETISGKYGKYGNYVIRVGTTHAVPVIIYDIGVIIRRPLIPYHPFIKWTKYQCTWGKKFVPLARFKVLRGAPELPSKLVQGDYTDEILVDYVQLANMIKDKMKSKYFIIQFYFEDMGGRRFCSKRGLVEPEYILNEFEVSKDIKKRIDELNKELNIN</sequence>
<dbReference type="RefSeq" id="WP_379867839.1">
    <property type="nucleotide sequence ID" value="NZ_JBHTBW010000087.1"/>
</dbReference>
<keyword evidence="1" id="KW-1133">Transmembrane helix</keyword>
<keyword evidence="3" id="KW-1185">Reference proteome</keyword>
<evidence type="ECO:0000313" key="2">
    <source>
        <dbReference type="EMBL" id="MFC7443508.1"/>
    </source>
</evidence>
<keyword evidence="1" id="KW-0812">Transmembrane</keyword>
<feature type="transmembrane region" description="Helical" evidence="1">
    <location>
        <begin position="15"/>
        <end position="36"/>
    </location>
</feature>
<evidence type="ECO:0000256" key="1">
    <source>
        <dbReference type="SAM" id="Phobius"/>
    </source>
</evidence>
<dbReference type="Proteomes" id="UP001596500">
    <property type="component" value="Unassembled WGS sequence"/>
</dbReference>
<proteinExistence type="predicted"/>
<gene>
    <name evidence="2" type="ORF">ACFQNG_20830</name>
</gene>
<protein>
    <submittedName>
        <fullName evidence="2">Uncharacterized protein</fullName>
    </submittedName>
</protein>
<organism evidence="2 3">
    <name type="scientific">Laceyella putida</name>
    <dbReference type="NCBI Taxonomy" id="110101"/>
    <lineage>
        <taxon>Bacteria</taxon>
        <taxon>Bacillati</taxon>
        <taxon>Bacillota</taxon>
        <taxon>Bacilli</taxon>
        <taxon>Bacillales</taxon>
        <taxon>Thermoactinomycetaceae</taxon>
        <taxon>Laceyella</taxon>
    </lineage>
</organism>